<evidence type="ECO:0000313" key="3">
    <source>
        <dbReference type="Proteomes" id="UP000010482"/>
    </source>
</evidence>
<sequence length="303" mass="35388">MQPAITGTFLDEITHDIPSQNWDDRAWEADFAAMKQAGIDTVILIRAGYKEQATFNSQILQQHIGILPVYTDLVELFLTLAAKYNMTFYFGTYDSGNYWLNGDYQTETDLNKAFCEEFITRYGNHQGFGGWYISHEINTYNDGMMRVYEDLSHHLKQLRDVPILISPYIKGIKQFGQTAISLDKHIKEWESVFARLEGIVDIVAFQDGNVPYQDLPHYLQANQTLASKYRLTSWSNVESFDRDFPFKFPPIDFRKLRYKIEQAEAANIDKLITFEFSHFMSPHSSYPAAQNLYQQYQQWISRR</sequence>
<dbReference type="EMBL" id="CP003944">
    <property type="protein sequence ID" value="AFZ51851.1"/>
    <property type="molecule type" value="Genomic_DNA"/>
</dbReference>
<organism evidence="2 3">
    <name type="scientific">Dactylococcopsis salina (strain PCC 8305)</name>
    <name type="common">Myxobactron salinum</name>
    <dbReference type="NCBI Taxonomy" id="13035"/>
    <lineage>
        <taxon>Bacteria</taxon>
        <taxon>Bacillati</taxon>
        <taxon>Cyanobacteriota</taxon>
        <taxon>Cyanophyceae</taxon>
        <taxon>Nodosilineales</taxon>
        <taxon>Cymatolegaceae</taxon>
        <taxon>Dactylococcopsis</taxon>
    </lineage>
</organism>
<gene>
    <name evidence="2" type="ORF">Dacsa_3346</name>
</gene>
<evidence type="ECO:0000259" key="1">
    <source>
        <dbReference type="Pfam" id="PF14488"/>
    </source>
</evidence>
<feature type="domain" description="DUF4434" evidence="1">
    <location>
        <begin position="5"/>
        <end position="285"/>
    </location>
</feature>
<dbReference type="Gene3D" id="3.20.20.80">
    <property type="entry name" value="Glycosidases"/>
    <property type="match status" value="1"/>
</dbReference>
<keyword evidence="3" id="KW-1185">Reference proteome</keyword>
<name>K9YY27_DACS8</name>
<dbReference type="Pfam" id="PF14488">
    <property type="entry name" value="DUF4434"/>
    <property type="match status" value="1"/>
</dbReference>
<dbReference type="PATRIC" id="fig|13035.3.peg.3791"/>
<dbReference type="KEGG" id="dsl:Dacsa_3346"/>
<protein>
    <recommendedName>
        <fullName evidence="1">DUF4434 domain-containing protein</fullName>
    </recommendedName>
</protein>
<dbReference type="Proteomes" id="UP000010482">
    <property type="component" value="Chromosome"/>
</dbReference>
<dbReference type="InterPro" id="IPR017853">
    <property type="entry name" value="GH"/>
</dbReference>
<dbReference type="HOGENOM" id="CLU_068229_0_0_3"/>
<dbReference type="AlphaFoldDB" id="K9YY27"/>
<accession>K9YY27</accession>
<dbReference type="InterPro" id="IPR027849">
    <property type="entry name" value="DUF4434"/>
</dbReference>
<dbReference type="eggNOG" id="ENOG502Z7X1">
    <property type="taxonomic scope" value="Bacteria"/>
</dbReference>
<dbReference type="OrthoDB" id="6044697at2"/>
<dbReference type="RefSeq" id="WP_015230826.1">
    <property type="nucleotide sequence ID" value="NC_019780.1"/>
</dbReference>
<evidence type="ECO:0000313" key="2">
    <source>
        <dbReference type="EMBL" id="AFZ51851.1"/>
    </source>
</evidence>
<dbReference type="STRING" id="13035.Dacsa_3346"/>
<proteinExistence type="predicted"/>
<reference evidence="2" key="1">
    <citation type="submission" date="2012-04" db="EMBL/GenBank/DDBJ databases">
        <title>Finished genome of Dactylococcopsis salina PCC 8305.</title>
        <authorList>
            <consortium name="US DOE Joint Genome Institute"/>
            <person name="Gugger M."/>
            <person name="Coursin T."/>
            <person name="Rippka R."/>
            <person name="Tandeau De Marsac N."/>
            <person name="Huntemann M."/>
            <person name="Wei C.-L."/>
            <person name="Han J."/>
            <person name="Detter J.C."/>
            <person name="Han C."/>
            <person name="Tapia R."/>
            <person name="Daligault H."/>
            <person name="Chen A."/>
            <person name="Krypides N."/>
            <person name="Mavromatis K."/>
            <person name="Markowitz V."/>
            <person name="Szeto E."/>
            <person name="Ivanova N."/>
            <person name="Ovchinnikova G."/>
            <person name="Pagani I."/>
            <person name="Pati A."/>
            <person name="Goodwin L."/>
            <person name="Peters L."/>
            <person name="Pitluck S."/>
            <person name="Woyke T."/>
            <person name="Kerfeld C."/>
        </authorList>
    </citation>
    <scope>NUCLEOTIDE SEQUENCE [LARGE SCALE GENOMIC DNA]</scope>
    <source>
        <strain evidence="2">PCC 8305</strain>
    </source>
</reference>
<dbReference type="SUPFAM" id="SSF51445">
    <property type="entry name" value="(Trans)glycosidases"/>
    <property type="match status" value="1"/>
</dbReference>